<comment type="caution">
    <text evidence="3">The sequence shown here is derived from an EMBL/GenBank/DDBJ whole genome shotgun (WGS) entry which is preliminary data.</text>
</comment>
<dbReference type="SMART" id="SM00849">
    <property type="entry name" value="Lactamase_B"/>
    <property type="match status" value="1"/>
</dbReference>
<reference evidence="3 4" key="1">
    <citation type="submission" date="2019-01" db="EMBL/GenBank/DDBJ databases">
        <title>Nuclear Genome Assembly of the Microalgal Biofuel strain Nannochloropsis salina CCMP1776.</title>
        <authorList>
            <person name="Hovde B."/>
        </authorList>
    </citation>
    <scope>NUCLEOTIDE SEQUENCE [LARGE SCALE GENOMIC DNA]</scope>
    <source>
        <strain evidence="3 4">CCMP1776</strain>
    </source>
</reference>
<dbReference type="Pfam" id="PF16661">
    <property type="entry name" value="Lactamase_B_6"/>
    <property type="match status" value="1"/>
</dbReference>
<feature type="compositionally biased region" description="Basic and acidic residues" evidence="1">
    <location>
        <begin position="267"/>
        <end position="278"/>
    </location>
</feature>
<dbReference type="PANTHER" id="PTHR11203">
    <property type="entry name" value="CLEAVAGE AND POLYADENYLATION SPECIFICITY FACTOR FAMILY MEMBER"/>
    <property type="match status" value="1"/>
</dbReference>
<proteinExistence type="predicted"/>
<dbReference type="GO" id="GO:0005847">
    <property type="term" value="C:mRNA cleavage and polyadenylation specificity factor complex"/>
    <property type="evidence" value="ECO:0007669"/>
    <property type="project" value="TreeGrafter"/>
</dbReference>
<dbReference type="AlphaFoldDB" id="A0A4D9CPH4"/>
<protein>
    <recommendedName>
        <fullName evidence="2">Metallo-beta-lactamase domain-containing protein</fullName>
    </recommendedName>
</protein>
<evidence type="ECO:0000313" key="3">
    <source>
        <dbReference type="EMBL" id="TFJ80636.1"/>
    </source>
</evidence>
<dbReference type="GO" id="GO:0004521">
    <property type="term" value="F:RNA endonuclease activity"/>
    <property type="evidence" value="ECO:0007669"/>
    <property type="project" value="TreeGrafter"/>
</dbReference>
<accession>A0A4D9CPH4</accession>
<evidence type="ECO:0000256" key="1">
    <source>
        <dbReference type="SAM" id="MobiDB-lite"/>
    </source>
</evidence>
<dbReference type="EMBL" id="SDOX01000159">
    <property type="protein sequence ID" value="TFJ80636.1"/>
    <property type="molecule type" value="Genomic_DNA"/>
</dbReference>
<feature type="region of interest" description="Disordered" evidence="1">
    <location>
        <begin position="212"/>
        <end position="284"/>
    </location>
</feature>
<dbReference type="PANTHER" id="PTHR11203:SF11">
    <property type="entry name" value="CLEAVAGE AND POLYADENYLATION SPECIFICITY FACTOR SUBUNIT 3"/>
    <property type="match status" value="1"/>
</dbReference>
<dbReference type="InterPro" id="IPR050698">
    <property type="entry name" value="MBL"/>
</dbReference>
<dbReference type="Gene3D" id="3.60.15.10">
    <property type="entry name" value="Ribonuclease Z/Hydroxyacylglutathione hydrolase-like"/>
    <property type="match status" value="1"/>
</dbReference>
<organism evidence="3 4">
    <name type="scientific">Nannochloropsis salina CCMP1776</name>
    <dbReference type="NCBI Taxonomy" id="1027361"/>
    <lineage>
        <taxon>Eukaryota</taxon>
        <taxon>Sar</taxon>
        <taxon>Stramenopiles</taxon>
        <taxon>Ochrophyta</taxon>
        <taxon>Eustigmatophyceae</taxon>
        <taxon>Eustigmatales</taxon>
        <taxon>Monodopsidaceae</taxon>
        <taxon>Microchloropsis</taxon>
        <taxon>Microchloropsis salina</taxon>
    </lineage>
</organism>
<dbReference type="InterPro" id="IPR001279">
    <property type="entry name" value="Metallo-B-lactamas"/>
</dbReference>
<dbReference type="OrthoDB" id="10249535at2759"/>
<feature type="compositionally biased region" description="Basic and acidic residues" evidence="1">
    <location>
        <begin position="224"/>
        <end position="234"/>
    </location>
</feature>
<dbReference type="GO" id="GO:0003723">
    <property type="term" value="F:RNA binding"/>
    <property type="evidence" value="ECO:0007669"/>
    <property type="project" value="TreeGrafter"/>
</dbReference>
<evidence type="ECO:0000259" key="2">
    <source>
        <dbReference type="SMART" id="SM00849"/>
    </source>
</evidence>
<dbReference type="SUPFAM" id="SSF56281">
    <property type="entry name" value="Metallo-hydrolase/oxidoreductase"/>
    <property type="match status" value="1"/>
</dbReference>
<evidence type="ECO:0000313" key="4">
    <source>
        <dbReference type="Proteomes" id="UP000355283"/>
    </source>
</evidence>
<gene>
    <name evidence="3" type="ORF">NSK_008062</name>
</gene>
<dbReference type="GO" id="GO:0006398">
    <property type="term" value="P:mRNA 3'-end processing by stem-loop binding and cleavage"/>
    <property type="evidence" value="ECO:0007669"/>
    <property type="project" value="TreeGrafter"/>
</dbReference>
<feature type="domain" description="Metallo-beta-lactamase" evidence="2">
    <location>
        <begin position="35"/>
        <end position="238"/>
    </location>
</feature>
<name>A0A4D9CPH4_9STRA</name>
<keyword evidence="4" id="KW-1185">Reference proteome</keyword>
<dbReference type="Proteomes" id="UP000355283">
    <property type="component" value="Unassembled WGS sequence"/>
</dbReference>
<dbReference type="InterPro" id="IPR036866">
    <property type="entry name" value="RibonucZ/Hydroxyglut_hydro"/>
</dbReference>
<dbReference type="GO" id="GO:0004534">
    <property type="term" value="F:5'-3' RNA exonuclease activity"/>
    <property type="evidence" value="ECO:0007669"/>
    <property type="project" value="TreeGrafter"/>
</dbReference>
<sequence length="284" mass="31004">MAYKRSHYHPTRLSSNEEDEDTVYFTPLGAAKEVGRSCLILRYKGRTIMLDCGIHPGRTGDDALPFFDSGPDAEEIDIILISHFHLDHAASLPYFTEKVQGGAFKGRIFATHPTKAIMRLMLQNHIRTDSVRLAADGTSADEGAEAPLYTEEELQACLDKIEVIDFQQRVEHRGVKFWCYNAGHVLGAAMFMIEIAGLRVLYTGDYSMEDDRQGGREGGWCTGWDERGGDDRVHAGGHPGSEAPHPPGDRGGPAGAAAAPQCQVGREGGREEGREGGKTAKFTG</sequence>